<name>A0ABU0HJN6_9HYPH</name>
<accession>A0ABU0HJN6</accession>
<sequence length="69" mass="7745">MDLTNAIQNHVRAIRAICTPPCRHEGELPIDRFPTTMAVRDVGLYLRCTACGRKGPEMEPVWPLRSDAP</sequence>
<reference evidence="1 2" key="1">
    <citation type="submission" date="2023-07" db="EMBL/GenBank/DDBJ databases">
        <title>Genomic Encyclopedia of Type Strains, Phase IV (KMG-IV): sequencing the most valuable type-strain genomes for metagenomic binning, comparative biology and taxonomic classification.</title>
        <authorList>
            <person name="Goeker M."/>
        </authorList>
    </citation>
    <scope>NUCLEOTIDE SEQUENCE [LARGE SCALE GENOMIC DNA]</scope>
    <source>
        <strain evidence="1 2">DSM 19562</strain>
    </source>
</reference>
<dbReference type="Proteomes" id="UP001236369">
    <property type="component" value="Unassembled WGS sequence"/>
</dbReference>
<proteinExistence type="predicted"/>
<evidence type="ECO:0000313" key="1">
    <source>
        <dbReference type="EMBL" id="MDQ0442515.1"/>
    </source>
</evidence>
<organism evidence="1 2">
    <name type="scientific">Methylobacterium persicinum</name>
    <dbReference type="NCBI Taxonomy" id="374426"/>
    <lineage>
        <taxon>Bacteria</taxon>
        <taxon>Pseudomonadati</taxon>
        <taxon>Pseudomonadota</taxon>
        <taxon>Alphaproteobacteria</taxon>
        <taxon>Hyphomicrobiales</taxon>
        <taxon>Methylobacteriaceae</taxon>
        <taxon>Methylobacterium</taxon>
    </lineage>
</organism>
<keyword evidence="2" id="KW-1185">Reference proteome</keyword>
<dbReference type="EMBL" id="JAUSVV010000003">
    <property type="protein sequence ID" value="MDQ0442515.1"/>
    <property type="molecule type" value="Genomic_DNA"/>
</dbReference>
<comment type="caution">
    <text evidence="1">The sequence shown here is derived from an EMBL/GenBank/DDBJ whole genome shotgun (WGS) entry which is preliminary data.</text>
</comment>
<evidence type="ECO:0000313" key="2">
    <source>
        <dbReference type="Proteomes" id="UP001236369"/>
    </source>
</evidence>
<protein>
    <submittedName>
        <fullName evidence="1">Uncharacterized protein</fullName>
    </submittedName>
</protein>
<dbReference type="RefSeq" id="WP_238248594.1">
    <property type="nucleotide sequence ID" value="NZ_BPQX01000021.1"/>
</dbReference>
<gene>
    <name evidence="1" type="ORF">QO016_002009</name>
</gene>